<name>A9CWD5_9GAMM</name>
<gene>
    <name evidence="1" type="ORF">KT99_18392</name>
</gene>
<dbReference type="EMBL" id="ABIC01000002">
    <property type="protein sequence ID" value="EDQ02514.1"/>
    <property type="molecule type" value="Genomic_DNA"/>
</dbReference>
<evidence type="ECO:0000313" key="2">
    <source>
        <dbReference type="Proteomes" id="UP000005839"/>
    </source>
</evidence>
<protein>
    <submittedName>
        <fullName evidence="1">Branched-chain amino acid aminotransferase</fullName>
        <ecNumber evidence="1">2.6.1.42</ecNumber>
    </submittedName>
</protein>
<keyword evidence="1" id="KW-0032">Aminotransferase</keyword>
<sequence length="62" mass="7059">MKQANQSFTLLIDTTSQLLIYFQTTFTDSDLGLTFLENSLHPLSGTYIIKRLRIEGSYLKTA</sequence>
<dbReference type="RefSeq" id="WP_005495984.1">
    <property type="nucleotide sequence ID" value="NZ_ABIC01000002.1"/>
</dbReference>
<reference evidence="1 2" key="1">
    <citation type="submission" date="2007-10" db="EMBL/GenBank/DDBJ databases">
        <authorList>
            <person name="Yayanos A."/>
            <person name="Ferriera S."/>
            <person name="Johnson J."/>
            <person name="Kravitz S."/>
            <person name="Halpern A."/>
            <person name="Remington K."/>
            <person name="Beeson K."/>
            <person name="Tran B."/>
            <person name="Rogers Y.-H."/>
            <person name="Friedman R."/>
            <person name="Venter J.C."/>
        </authorList>
    </citation>
    <scope>NUCLEOTIDE SEQUENCE [LARGE SCALE GENOMIC DNA]</scope>
    <source>
        <strain evidence="1 2">KT99</strain>
    </source>
</reference>
<dbReference type="AlphaFoldDB" id="A9CWD5"/>
<dbReference type="Proteomes" id="UP000005839">
    <property type="component" value="Unassembled WGS sequence"/>
</dbReference>
<keyword evidence="1" id="KW-0808">Transferase</keyword>
<keyword evidence="2" id="KW-1185">Reference proteome</keyword>
<accession>A9CWD5</accession>
<dbReference type="GO" id="GO:0004084">
    <property type="term" value="F:branched-chain-amino-acid transaminase activity"/>
    <property type="evidence" value="ECO:0007669"/>
    <property type="project" value="UniProtKB-EC"/>
</dbReference>
<evidence type="ECO:0000313" key="1">
    <source>
        <dbReference type="EMBL" id="EDQ02514.1"/>
    </source>
</evidence>
<comment type="caution">
    <text evidence="1">The sequence shown here is derived from an EMBL/GenBank/DDBJ whole genome shotgun (WGS) entry which is preliminary data.</text>
</comment>
<proteinExistence type="predicted"/>
<organism evidence="1 2">
    <name type="scientific">Shewanella benthica KT99</name>
    <dbReference type="NCBI Taxonomy" id="314608"/>
    <lineage>
        <taxon>Bacteria</taxon>
        <taxon>Pseudomonadati</taxon>
        <taxon>Pseudomonadota</taxon>
        <taxon>Gammaproteobacteria</taxon>
        <taxon>Alteromonadales</taxon>
        <taxon>Shewanellaceae</taxon>
        <taxon>Shewanella</taxon>
    </lineage>
</organism>
<dbReference type="EC" id="2.6.1.42" evidence="1"/>